<feature type="region of interest" description="Disordered" evidence="7">
    <location>
        <begin position="626"/>
        <end position="649"/>
    </location>
</feature>
<dbReference type="EMBL" id="JAVRQU010000007">
    <property type="protein sequence ID" value="KAK5700777.1"/>
    <property type="molecule type" value="Genomic_DNA"/>
</dbReference>
<evidence type="ECO:0000256" key="1">
    <source>
        <dbReference type="ARBA" id="ARBA00008780"/>
    </source>
</evidence>
<dbReference type="CDD" id="cd00147">
    <property type="entry name" value="cPLA2_like"/>
    <property type="match status" value="1"/>
</dbReference>
<evidence type="ECO:0000313" key="9">
    <source>
        <dbReference type="EMBL" id="KAK5700777.1"/>
    </source>
</evidence>
<keyword evidence="2 5" id="KW-0378">Hydrolase</keyword>
<evidence type="ECO:0000256" key="5">
    <source>
        <dbReference type="PROSITE-ProRule" id="PRU00555"/>
    </source>
</evidence>
<evidence type="ECO:0000256" key="2">
    <source>
        <dbReference type="ARBA" id="ARBA00022801"/>
    </source>
</evidence>
<evidence type="ECO:0000256" key="3">
    <source>
        <dbReference type="ARBA" id="ARBA00022963"/>
    </source>
</evidence>
<evidence type="ECO:0000256" key="7">
    <source>
        <dbReference type="SAM" id="MobiDB-lite"/>
    </source>
</evidence>
<name>A0AAN7WCV4_9PEZI</name>
<dbReference type="Gene3D" id="3.40.1090.10">
    <property type="entry name" value="Cytosolic phospholipase A2 catalytic domain"/>
    <property type="match status" value="1"/>
</dbReference>
<evidence type="ECO:0000313" key="10">
    <source>
        <dbReference type="Proteomes" id="UP001310594"/>
    </source>
</evidence>
<dbReference type="GO" id="GO:0046475">
    <property type="term" value="P:glycerophospholipid catabolic process"/>
    <property type="evidence" value="ECO:0007669"/>
    <property type="project" value="TreeGrafter"/>
</dbReference>
<dbReference type="PANTHER" id="PTHR10728">
    <property type="entry name" value="CYTOSOLIC PHOSPHOLIPASE A2"/>
    <property type="match status" value="1"/>
</dbReference>
<dbReference type="Pfam" id="PF01735">
    <property type="entry name" value="PLA2_B"/>
    <property type="match status" value="1"/>
</dbReference>
<sequence length="801" mass="89224">MSRATRWASVANRQRQYALSIALGCSGAAAYNLAGVRSSVLADSPHHTDAWHSKPVVVRHEPFDAQTRKIKEAQGRVDAVQPSSSEGDEKVPAPPTNQRSIFDTEGGHSNDPLSAWRHATDTVAAACGTFVGFDFTSVREKITGFIIPKWVWMLPGYLHKLQDEMSMAPWSLSWEIWEEAHNPEINPEITWEAKVRISTDLCAEEQSFLRNRRQRTAKALARYLGVAESEIHPDDVPTIGMCGSGGGLRALVAGAASFLSAAEDGLFDCVTYSAGVSGSCWLHTLYYSSIGQQSHAVILDHLKNRIGIHIASPPALLALVGQAPTNKYLLSGMVEKLRGVPDADFGLVDIYGLALAARLLVPHNELRVSSYDLKISNQRSYTDDGSHPLPIYTSVRHEIPDSTGKVEEMAKDARFTTKHFDWFQWFEWTPYEFFCEELEAGIPTWALGRNWHAGNSVWRDNGFALPELRVPLMMGIWGSAFCATLSHYYKEIQPIIKASGLGSLDALMSGKTDELVKVHPIDPAVIPNFALGLRERLPAATPESIHHTTHLQLMDAGMANNLPIYPLLRPGRDVDVIIAFDASADVKGDNWIKVADGYARQRNIKGWPMGAGWPPSTNTEEITKHQLDEAEDPTSAKTGSSGSDDKYFQPPHKELGYCTVWAGTKQENNEYMDDAAHNCIESEEDDRHLKAANAGIAVVYFPFLANEKAPGVDPLKDEFMSTWNFVYTPAQIDSVVKLARANYQEGKEQTRRTIRAVWERKRTQRLEREQAERDWVRRCRIRRGNVAMRRNGDVGHGDHFS</sequence>
<organism evidence="9 10">
    <name type="scientific">Elasticomyces elasticus</name>
    <dbReference type="NCBI Taxonomy" id="574655"/>
    <lineage>
        <taxon>Eukaryota</taxon>
        <taxon>Fungi</taxon>
        <taxon>Dikarya</taxon>
        <taxon>Ascomycota</taxon>
        <taxon>Pezizomycotina</taxon>
        <taxon>Dothideomycetes</taxon>
        <taxon>Dothideomycetidae</taxon>
        <taxon>Mycosphaerellales</taxon>
        <taxon>Teratosphaeriaceae</taxon>
        <taxon>Elasticomyces</taxon>
    </lineage>
</organism>
<dbReference type="GO" id="GO:0004622">
    <property type="term" value="F:phosphatidylcholine lysophospholipase activity"/>
    <property type="evidence" value="ECO:0007669"/>
    <property type="project" value="UniProtKB-EC"/>
</dbReference>
<feature type="region of interest" description="Disordered" evidence="7">
    <location>
        <begin position="72"/>
        <end position="107"/>
    </location>
</feature>
<keyword evidence="3 5" id="KW-0442">Lipid degradation</keyword>
<comment type="catalytic activity">
    <reaction evidence="6">
        <text>a 1-acyl-sn-glycero-3-phosphocholine + H2O = sn-glycerol 3-phosphocholine + a fatty acid + H(+)</text>
        <dbReference type="Rhea" id="RHEA:15177"/>
        <dbReference type="ChEBI" id="CHEBI:15377"/>
        <dbReference type="ChEBI" id="CHEBI:15378"/>
        <dbReference type="ChEBI" id="CHEBI:16870"/>
        <dbReference type="ChEBI" id="CHEBI:28868"/>
        <dbReference type="ChEBI" id="CHEBI:58168"/>
        <dbReference type="EC" id="3.1.1.5"/>
    </reaction>
</comment>
<dbReference type="SUPFAM" id="SSF52151">
    <property type="entry name" value="FabD/lysophospholipase-like"/>
    <property type="match status" value="1"/>
</dbReference>
<dbReference type="EC" id="3.1.1.5" evidence="6"/>
<dbReference type="GO" id="GO:0004623">
    <property type="term" value="F:phospholipase A2 activity"/>
    <property type="evidence" value="ECO:0007669"/>
    <property type="project" value="TreeGrafter"/>
</dbReference>
<dbReference type="InterPro" id="IPR002642">
    <property type="entry name" value="LysoPLipase_cat_dom"/>
</dbReference>
<dbReference type="PROSITE" id="PS51210">
    <property type="entry name" value="PLA2C"/>
    <property type="match status" value="1"/>
</dbReference>
<evidence type="ECO:0000259" key="8">
    <source>
        <dbReference type="PROSITE" id="PS51210"/>
    </source>
</evidence>
<dbReference type="Proteomes" id="UP001310594">
    <property type="component" value="Unassembled WGS sequence"/>
</dbReference>
<keyword evidence="4 5" id="KW-0443">Lipid metabolism</keyword>
<feature type="domain" description="PLA2c" evidence="8">
    <location>
        <begin position="187"/>
        <end position="793"/>
    </location>
</feature>
<reference evidence="9" key="1">
    <citation type="submission" date="2023-08" db="EMBL/GenBank/DDBJ databases">
        <title>Black Yeasts Isolated from many extreme environments.</title>
        <authorList>
            <person name="Coleine C."/>
            <person name="Stajich J.E."/>
            <person name="Selbmann L."/>
        </authorList>
    </citation>
    <scope>NUCLEOTIDE SEQUENCE</scope>
    <source>
        <strain evidence="9">CCFEE 5810</strain>
    </source>
</reference>
<dbReference type="GO" id="GO:0005829">
    <property type="term" value="C:cytosol"/>
    <property type="evidence" value="ECO:0007669"/>
    <property type="project" value="TreeGrafter"/>
</dbReference>
<comment type="caution">
    <text evidence="9">The sequence shown here is derived from an EMBL/GenBank/DDBJ whole genome shotgun (WGS) entry which is preliminary data.</text>
</comment>
<evidence type="ECO:0000256" key="4">
    <source>
        <dbReference type="ARBA" id="ARBA00023098"/>
    </source>
</evidence>
<dbReference type="PANTHER" id="PTHR10728:SF40">
    <property type="entry name" value="PATATIN FAMILY PROTEIN"/>
    <property type="match status" value="1"/>
</dbReference>
<proteinExistence type="inferred from homology"/>
<accession>A0AAN7WCV4</accession>
<protein>
    <recommendedName>
        <fullName evidence="6">Lysophospholipase</fullName>
        <ecNumber evidence="6">3.1.1.5</ecNumber>
    </recommendedName>
</protein>
<dbReference type="SMART" id="SM00022">
    <property type="entry name" value="PLAc"/>
    <property type="match status" value="1"/>
</dbReference>
<dbReference type="AlphaFoldDB" id="A0AAN7WCV4"/>
<evidence type="ECO:0000256" key="6">
    <source>
        <dbReference type="RuleBase" id="RU362103"/>
    </source>
</evidence>
<comment type="similarity">
    <text evidence="1 6">Belongs to the lysophospholipase family.</text>
</comment>
<dbReference type="InterPro" id="IPR016035">
    <property type="entry name" value="Acyl_Trfase/lysoPLipase"/>
</dbReference>
<gene>
    <name evidence="9" type="ORF">LTR97_005294</name>
</gene>